<gene>
    <name evidence="2" type="primary">resA_1</name>
    <name evidence="2" type="ORF">Pan265_02250</name>
</gene>
<dbReference type="Proteomes" id="UP000320386">
    <property type="component" value="Chromosome"/>
</dbReference>
<evidence type="ECO:0000259" key="1">
    <source>
        <dbReference type="PROSITE" id="PS51352"/>
    </source>
</evidence>
<dbReference type="GO" id="GO:0016491">
    <property type="term" value="F:oxidoreductase activity"/>
    <property type="evidence" value="ECO:0007669"/>
    <property type="project" value="InterPro"/>
</dbReference>
<dbReference type="Pfam" id="PF00578">
    <property type="entry name" value="AhpC-TSA"/>
    <property type="match status" value="1"/>
</dbReference>
<dbReference type="InterPro" id="IPR036249">
    <property type="entry name" value="Thioredoxin-like_sf"/>
</dbReference>
<dbReference type="EMBL" id="CP036280">
    <property type="protein sequence ID" value="QDU70398.1"/>
    <property type="molecule type" value="Genomic_DNA"/>
</dbReference>
<evidence type="ECO:0000313" key="3">
    <source>
        <dbReference type="Proteomes" id="UP000320386"/>
    </source>
</evidence>
<dbReference type="AlphaFoldDB" id="A0A518BTU9"/>
<dbReference type="CDD" id="cd02966">
    <property type="entry name" value="TlpA_like_family"/>
    <property type="match status" value="1"/>
</dbReference>
<dbReference type="KEGG" id="mcad:Pan265_02250"/>
<keyword evidence="3" id="KW-1185">Reference proteome</keyword>
<protein>
    <submittedName>
        <fullName evidence="2">Thiol-disulfide oxidoreductase ResA</fullName>
    </submittedName>
</protein>
<dbReference type="InterPro" id="IPR013766">
    <property type="entry name" value="Thioredoxin_domain"/>
</dbReference>
<dbReference type="PANTHER" id="PTHR42852">
    <property type="entry name" value="THIOL:DISULFIDE INTERCHANGE PROTEIN DSBE"/>
    <property type="match status" value="1"/>
</dbReference>
<evidence type="ECO:0000313" key="2">
    <source>
        <dbReference type="EMBL" id="QDU70398.1"/>
    </source>
</evidence>
<sequence>MIVTTCRTVLITCVVFAGVLLLGLSPAAAQQQEDHLLLGRKAPGFTLKSVDGDVVRLSDLKGRVVVLDFWATWCPPCVVAMPELQKLHERYEAQGVTIVGVNLREDRATVKRFVEQKGLGFTFVLDAEGRVGRSYRVSGIPQTVFIDREGVVQSVHVGFGRGSEVAYARELDALIAGESLVEAAEARATSAVQTRVKILEPVGAGRMLTGDPVHAHEDLWLDAPMPGSWFEHPNAGRMLAVVGAGNEVVVIGDNPEGETEARSLRLELAEDSELMDFAITSPDRGIAVAAVTGEFDLDGSVLRMQVQGFNNAVQPVWSADLAAAGKEVPDFTVRFARLTAGGLHAVVLLDYDFPLETGHLARHSPDLEATLVDAESTRLLAVYDFETGEVVYRDWVKGGTHGAGFYVLPGRDGGVDRVLIANADGLVPLTLMPADPNAAP</sequence>
<dbReference type="InterPro" id="IPR000866">
    <property type="entry name" value="AhpC/TSA"/>
</dbReference>
<reference evidence="2 3" key="1">
    <citation type="submission" date="2019-02" db="EMBL/GenBank/DDBJ databases">
        <title>Deep-cultivation of Planctomycetes and their phenomic and genomic characterization uncovers novel biology.</title>
        <authorList>
            <person name="Wiegand S."/>
            <person name="Jogler M."/>
            <person name="Boedeker C."/>
            <person name="Pinto D."/>
            <person name="Vollmers J."/>
            <person name="Rivas-Marin E."/>
            <person name="Kohn T."/>
            <person name="Peeters S.H."/>
            <person name="Heuer A."/>
            <person name="Rast P."/>
            <person name="Oberbeckmann S."/>
            <person name="Bunk B."/>
            <person name="Jeske O."/>
            <person name="Meyerdierks A."/>
            <person name="Storesund J.E."/>
            <person name="Kallscheuer N."/>
            <person name="Luecker S."/>
            <person name="Lage O.M."/>
            <person name="Pohl T."/>
            <person name="Merkel B.J."/>
            <person name="Hornburger P."/>
            <person name="Mueller R.-W."/>
            <person name="Bruemmer F."/>
            <person name="Labrenz M."/>
            <person name="Spormann A.M."/>
            <person name="Op den Camp H."/>
            <person name="Overmann J."/>
            <person name="Amann R."/>
            <person name="Jetten M.S.M."/>
            <person name="Mascher T."/>
            <person name="Medema M.H."/>
            <person name="Devos D.P."/>
            <person name="Kaster A.-K."/>
            <person name="Ovreas L."/>
            <person name="Rohde M."/>
            <person name="Galperin M.Y."/>
            <person name="Jogler C."/>
        </authorList>
    </citation>
    <scope>NUCLEOTIDE SEQUENCE [LARGE SCALE GENOMIC DNA]</scope>
    <source>
        <strain evidence="2 3">Pan265</strain>
    </source>
</reference>
<dbReference type="GO" id="GO:0016209">
    <property type="term" value="F:antioxidant activity"/>
    <property type="evidence" value="ECO:0007669"/>
    <property type="project" value="InterPro"/>
</dbReference>
<accession>A0A518BTU9</accession>
<dbReference type="PANTHER" id="PTHR42852:SF17">
    <property type="entry name" value="THIOREDOXIN-LIKE PROTEIN HI_1115"/>
    <property type="match status" value="1"/>
</dbReference>
<dbReference type="RefSeq" id="WP_236254539.1">
    <property type="nucleotide sequence ID" value="NZ_CP036280.1"/>
</dbReference>
<dbReference type="PROSITE" id="PS51352">
    <property type="entry name" value="THIOREDOXIN_2"/>
    <property type="match status" value="1"/>
</dbReference>
<dbReference type="Gene3D" id="3.40.30.10">
    <property type="entry name" value="Glutaredoxin"/>
    <property type="match status" value="1"/>
</dbReference>
<name>A0A518BTU9_9BACT</name>
<proteinExistence type="predicted"/>
<feature type="domain" description="Thioredoxin" evidence="1">
    <location>
        <begin position="36"/>
        <end position="176"/>
    </location>
</feature>
<organism evidence="2 3">
    <name type="scientific">Mucisphaera calidilacus</name>
    <dbReference type="NCBI Taxonomy" id="2527982"/>
    <lineage>
        <taxon>Bacteria</taxon>
        <taxon>Pseudomonadati</taxon>
        <taxon>Planctomycetota</taxon>
        <taxon>Phycisphaerae</taxon>
        <taxon>Phycisphaerales</taxon>
        <taxon>Phycisphaeraceae</taxon>
        <taxon>Mucisphaera</taxon>
    </lineage>
</organism>
<dbReference type="SUPFAM" id="SSF52833">
    <property type="entry name" value="Thioredoxin-like"/>
    <property type="match status" value="1"/>
</dbReference>
<dbReference type="InterPro" id="IPR050553">
    <property type="entry name" value="Thioredoxin_ResA/DsbE_sf"/>
</dbReference>